<sequence>YAVNKLSQFMHSPTETHWSAAKWILRYLKYTIHHGLFLRCSQQLCVTAFTDADWAGNRDDRSSTSAYIVYLSGNAISWCSKKQKSIVRSSTEAECRALASCAAEILWVKNLLGELQVPCLSTPQIFCDNIGATYLSVNPIFHSRMKHISIDYHFVRNHVARGSFIVSHISSKDQLVDALTKPLPSLTFHKLRSKIGISSGSTVLRGRISDSSVTRTAPAPESSPPESFQI</sequence>
<feature type="compositionally biased region" description="Low complexity" evidence="1">
    <location>
        <begin position="217"/>
        <end position="230"/>
    </location>
</feature>
<dbReference type="OrthoDB" id="1163908at2759"/>
<feature type="region of interest" description="Disordered" evidence="1">
    <location>
        <begin position="210"/>
        <end position="230"/>
    </location>
</feature>
<feature type="non-terminal residue" evidence="2">
    <location>
        <position position="1"/>
    </location>
</feature>
<reference evidence="3" key="1">
    <citation type="submission" date="2016-06" db="EMBL/GenBank/DDBJ databases">
        <title>Parallel loss of symbiosis genes in relatives of nitrogen-fixing non-legume Parasponia.</title>
        <authorList>
            <person name="Van Velzen R."/>
            <person name="Holmer R."/>
            <person name="Bu F."/>
            <person name="Rutten L."/>
            <person name="Van Zeijl A."/>
            <person name="Liu W."/>
            <person name="Santuari L."/>
            <person name="Cao Q."/>
            <person name="Sharma T."/>
            <person name="Shen D."/>
            <person name="Roswanjaya Y."/>
            <person name="Wardhani T."/>
            <person name="Kalhor M.S."/>
            <person name="Jansen J."/>
            <person name="Van den Hoogen J."/>
            <person name="Gungor B."/>
            <person name="Hartog M."/>
            <person name="Hontelez J."/>
            <person name="Verver J."/>
            <person name="Yang W.-C."/>
            <person name="Schijlen E."/>
            <person name="Repin R."/>
            <person name="Schilthuizen M."/>
            <person name="Schranz E."/>
            <person name="Heidstra R."/>
            <person name="Miyata K."/>
            <person name="Fedorova E."/>
            <person name="Kohlen W."/>
            <person name="Bisseling T."/>
            <person name="Smit S."/>
            <person name="Geurts R."/>
        </authorList>
    </citation>
    <scope>NUCLEOTIDE SEQUENCE [LARGE SCALE GENOMIC DNA]</scope>
    <source>
        <strain evidence="3">cv. WU1-14</strain>
    </source>
</reference>
<gene>
    <name evidence="2" type="ORF">PanWU01x14_217940</name>
</gene>
<comment type="caution">
    <text evidence="2">The sequence shown here is derived from an EMBL/GenBank/DDBJ whole genome shotgun (WGS) entry which is preliminary data.</text>
</comment>
<dbReference type="Proteomes" id="UP000237105">
    <property type="component" value="Unassembled WGS sequence"/>
</dbReference>
<accession>A0A2P5BR05</accession>
<keyword evidence="3" id="KW-1185">Reference proteome</keyword>
<dbReference type="CDD" id="cd09272">
    <property type="entry name" value="RNase_HI_RT_Ty1"/>
    <property type="match status" value="1"/>
</dbReference>
<dbReference type="PANTHER" id="PTHR11439:SF450">
    <property type="entry name" value="REVERSE TRANSCRIPTASE TY1_COPIA-TYPE DOMAIN-CONTAINING PROTEIN"/>
    <property type="match status" value="1"/>
</dbReference>
<dbReference type="SUPFAM" id="SSF56672">
    <property type="entry name" value="DNA/RNA polymerases"/>
    <property type="match status" value="1"/>
</dbReference>
<organism evidence="2 3">
    <name type="scientific">Parasponia andersonii</name>
    <name type="common">Sponia andersonii</name>
    <dbReference type="NCBI Taxonomy" id="3476"/>
    <lineage>
        <taxon>Eukaryota</taxon>
        <taxon>Viridiplantae</taxon>
        <taxon>Streptophyta</taxon>
        <taxon>Embryophyta</taxon>
        <taxon>Tracheophyta</taxon>
        <taxon>Spermatophyta</taxon>
        <taxon>Magnoliopsida</taxon>
        <taxon>eudicotyledons</taxon>
        <taxon>Gunneridae</taxon>
        <taxon>Pentapetalae</taxon>
        <taxon>rosids</taxon>
        <taxon>fabids</taxon>
        <taxon>Rosales</taxon>
        <taxon>Cannabaceae</taxon>
        <taxon>Parasponia</taxon>
    </lineage>
</organism>
<dbReference type="STRING" id="3476.A0A2P5BR05"/>
<evidence type="ECO:0000313" key="3">
    <source>
        <dbReference type="Proteomes" id="UP000237105"/>
    </source>
</evidence>
<dbReference type="AlphaFoldDB" id="A0A2P5BR05"/>
<proteinExistence type="predicted"/>
<dbReference type="PANTHER" id="PTHR11439">
    <property type="entry name" value="GAG-POL-RELATED RETROTRANSPOSON"/>
    <property type="match status" value="1"/>
</dbReference>
<evidence type="ECO:0000256" key="1">
    <source>
        <dbReference type="SAM" id="MobiDB-lite"/>
    </source>
</evidence>
<dbReference type="EMBL" id="JXTB01000236">
    <property type="protein sequence ID" value="PON51233.1"/>
    <property type="molecule type" value="Genomic_DNA"/>
</dbReference>
<protein>
    <submittedName>
        <fullName evidence="2">Uncharacterized protein</fullName>
    </submittedName>
</protein>
<name>A0A2P5BR05_PARAD</name>
<dbReference type="InterPro" id="IPR043502">
    <property type="entry name" value="DNA/RNA_pol_sf"/>
</dbReference>
<evidence type="ECO:0000313" key="2">
    <source>
        <dbReference type="EMBL" id="PON51233.1"/>
    </source>
</evidence>